<dbReference type="AlphaFoldDB" id="A0AAE0YUE0"/>
<protein>
    <submittedName>
        <fullName evidence="1">Uncharacterized protein</fullName>
    </submittedName>
</protein>
<dbReference type="Proteomes" id="UP001283361">
    <property type="component" value="Unassembled WGS sequence"/>
</dbReference>
<proteinExistence type="predicted"/>
<name>A0AAE0YUE0_9GAST</name>
<feature type="non-terminal residue" evidence="1">
    <location>
        <position position="1"/>
    </location>
</feature>
<evidence type="ECO:0000313" key="1">
    <source>
        <dbReference type="EMBL" id="KAK3756966.1"/>
    </source>
</evidence>
<dbReference type="EMBL" id="JAWDGP010005430">
    <property type="protein sequence ID" value="KAK3756966.1"/>
    <property type="molecule type" value="Genomic_DNA"/>
</dbReference>
<evidence type="ECO:0000313" key="2">
    <source>
        <dbReference type="Proteomes" id="UP001283361"/>
    </source>
</evidence>
<comment type="caution">
    <text evidence="1">The sequence shown here is derived from an EMBL/GenBank/DDBJ whole genome shotgun (WGS) entry which is preliminary data.</text>
</comment>
<sequence>MDFPGVGGGLDPPDTAIGTFCCAGMAKLYLEVYSNPESRENCINRFENPMKCLQDKEFSGAGWRDLCVSDSID</sequence>
<gene>
    <name evidence="1" type="ORF">RRG08_027174</name>
</gene>
<keyword evidence="2" id="KW-1185">Reference proteome</keyword>
<organism evidence="1 2">
    <name type="scientific">Elysia crispata</name>
    <name type="common">lettuce slug</name>
    <dbReference type="NCBI Taxonomy" id="231223"/>
    <lineage>
        <taxon>Eukaryota</taxon>
        <taxon>Metazoa</taxon>
        <taxon>Spiralia</taxon>
        <taxon>Lophotrochozoa</taxon>
        <taxon>Mollusca</taxon>
        <taxon>Gastropoda</taxon>
        <taxon>Heterobranchia</taxon>
        <taxon>Euthyneura</taxon>
        <taxon>Panpulmonata</taxon>
        <taxon>Sacoglossa</taxon>
        <taxon>Placobranchoidea</taxon>
        <taxon>Plakobranchidae</taxon>
        <taxon>Elysia</taxon>
    </lineage>
</organism>
<accession>A0AAE0YUE0</accession>
<reference evidence="1" key="1">
    <citation type="journal article" date="2023" name="G3 (Bethesda)">
        <title>A reference genome for the long-term kleptoplast-retaining sea slug Elysia crispata morphotype clarki.</title>
        <authorList>
            <person name="Eastman K.E."/>
            <person name="Pendleton A.L."/>
            <person name="Shaikh M.A."/>
            <person name="Suttiyut T."/>
            <person name="Ogas R."/>
            <person name="Tomko P."/>
            <person name="Gavelis G."/>
            <person name="Widhalm J.R."/>
            <person name="Wisecaver J.H."/>
        </authorList>
    </citation>
    <scope>NUCLEOTIDE SEQUENCE</scope>
    <source>
        <strain evidence="1">ECLA1</strain>
    </source>
</reference>